<dbReference type="PANTHER" id="PTHR33018">
    <property type="entry name" value="OS10G0338966 PROTEIN-RELATED"/>
    <property type="match status" value="1"/>
</dbReference>
<feature type="region of interest" description="Disordered" evidence="1">
    <location>
        <begin position="369"/>
        <end position="396"/>
    </location>
</feature>
<dbReference type="EMBL" id="JACGCM010000440">
    <property type="protein sequence ID" value="KAF6172188.1"/>
    <property type="molecule type" value="Genomic_DNA"/>
</dbReference>
<dbReference type="PANTHER" id="PTHR33018:SF31">
    <property type="entry name" value="TRANSPOSASE, PTTA_EN_SPM, PLANT"/>
    <property type="match status" value="1"/>
</dbReference>
<accession>A0A7J7NZ29</accession>
<keyword evidence="3" id="KW-1185">Reference proteome</keyword>
<organism evidence="2 3">
    <name type="scientific">Kingdonia uniflora</name>
    <dbReference type="NCBI Taxonomy" id="39325"/>
    <lineage>
        <taxon>Eukaryota</taxon>
        <taxon>Viridiplantae</taxon>
        <taxon>Streptophyta</taxon>
        <taxon>Embryophyta</taxon>
        <taxon>Tracheophyta</taxon>
        <taxon>Spermatophyta</taxon>
        <taxon>Magnoliopsida</taxon>
        <taxon>Ranunculales</taxon>
        <taxon>Circaeasteraceae</taxon>
        <taxon>Kingdonia</taxon>
    </lineage>
</organism>
<gene>
    <name evidence="2" type="ORF">GIB67_024810</name>
</gene>
<evidence type="ECO:0000256" key="1">
    <source>
        <dbReference type="SAM" id="MobiDB-lite"/>
    </source>
</evidence>
<dbReference type="OrthoDB" id="1730237at2759"/>
<feature type="compositionally biased region" description="Polar residues" evidence="1">
    <location>
        <begin position="42"/>
        <end position="65"/>
    </location>
</feature>
<feature type="region of interest" description="Disordered" evidence="1">
    <location>
        <begin position="1"/>
        <end position="90"/>
    </location>
</feature>
<dbReference type="Proteomes" id="UP000541444">
    <property type="component" value="Unassembled WGS sequence"/>
</dbReference>
<protein>
    <submittedName>
        <fullName evidence="2">Uncharacterized protein</fullName>
    </submittedName>
</protein>
<evidence type="ECO:0000313" key="2">
    <source>
        <dbReference type="EMBL" id="KAF6172188.1"/>
    </source>
</evidence>
<sequence>MADQGESSKVSKKRQKRDKQAIVAALRNVGNRGIRIGGSNNFGPSQSVSYQGPSEETSQGTPNSSPKEKKYKKTRGPTTCKTMGQDGEKPNVYFNERGQPIDQVSEKLSLYLGTIGRQMVPITYDDWRDVQGVRKYLIWEAIKQKFTLDEQRKAYCMRTVGRLWRSYKTRLRGIIDRCKSNAMVLEKKPKNIDSKDWKNSIRGKSSSRFVAKSKKFKRMRSKQVLPYTASRKGYARVENDMKKISDNPSSIVRVDILAKALTKAKIQALKKSAPLNSIPLPLKEDMLSQLLGSERHGQVRGFRFGVTPTRLGIVSQTTGRVAELEEQLAARSVVDDEVLQALKRLPPRDDRSSCTSMCALNLESSLRGMDLSRDESTTEGSSARSPYIVPPDWGGRHDHETGTLAPCDLEAESRMDFMSRRRLSGDLAHEATISGRIRGDSEIFWPYPIEWRLPTSLAEYETDEISKEYLKVVNEHVRASGSDE</sequence>
<dbReference type="AlphaFoldDB" id="A0A7J7NZ29"/>
<reference evidence="2 3" key="1">
    <citation type="journal article" date="2020" name="IScience">
        <title>Genome Sequencing of the Endangered Kingdonia uniflora (Circaeasteraceae, Ranunculales) Reveals Potential Mechanisms of Evolutionary Specialization.</title>
        <authorList>
            <person name="Sun Y."/>
            <person name="Deng T."/>
            <person name="Zhang A."/>
            <person name="Moore M.J."/>
            <person name="Landis J.B."/>
            <person name="Lin N."/>
            <person name="Zhang H."/>
            <person name="Zhang X."/>
            <person name="Huang J."/>
            <person name="Zhang X."/>
            <person name="Sun H."/>
            <person name="Wang H."/>
        </authorList>
    </citation>
    <scope>NUCLEOTIDE SEQUENCE [LARGE SCALE GENOMIC DNA]</scope>
    <source>
        <strain evidence="2">TB1705</strain>
        <tissue evidence="2">Leaf</tissue>
    </source>
</reference>
<evidence type="ECO:0000313" key="3">
    <source>
        <dbReference type="Proteomes" id="UP000541444"/>
    </source>
</evidence>
<proteinExistence type="predicted"/>
<name>A0A7J7NZ29_9MAGN</name>
<comment type="caution">
    <text evidence="2">The sequence shown here is derived from an EMBL/GenBank/DDBJ whole genome shotgun (WGS) entry which is preliminary data.</text>
</comment>
<feature type="compositionally biased region" description="Low complexity" evidence="1">
    <location>
        <begin position="27"/>
        <end position="41"/>
    </location>
</feature>